<gene>
    <name evidence="1" type="primary">89</name>
    <name evidence="1" type="ORF">SEA_MUFASA8_89</name>
</gene>
<evidence type="ECO:0000313" key="1">
    <source>
        <dbReference type="EMBL" id="QGJ93536.1"/>
    </source>
</evidence>
<dbReference type="GeneID" id="55814557"/>
<sequence>MCPKGPPMLLNLSPVEWLLLGLTAALAVALATSRRLPPGAAA</sequence>
<accession>A0A649VMA4</accession>
<proteinExistence type="predicted"/>
<protein>
    <submittedName>
        <fullName evidence="1">Uncharacterized protein</fullName>
    </submittedName>
</protein>
<dbReference type="EMBL" id="MN586027">
    <property type="protein sequence ID" value="QGJ93536.1"/>
    <property type="molecule type" value="Genomic_DNA"/>
</dbReference>
<reference evidence="1 2" key="1">
    <citation type="submission" date="2019-10" db="EMBL/GenBank/DDBJ databases">
        <authorList>
            <person name="Garlena R.A."/>
            <person name="Russell D.A."/>
            <person name="Pope W.H."/>
            <person name="Jacobs-Sera D."/>
            <person name="Hatfull G.F."/>
        </authorList>
    </citation>
    <scope>NUCLEOTIDE SEQUENCE [LARGE SCALE GENOMIC DNA]</scope>
</reference>
<organism evidence="1 2">
    <name type="scientific">Arthrobacter phage Mufasa8</name>
    <dbReference type="NCBI Taxonomy" id="2656526"/>
    <lineage>
        <taxon>Viruses</taxon>
        <taxon>Duplodnaviria</taxon>
        <taxon>Heunggongvirae</taxon>
        <taxon>Uroviricota</taxon>
        <taxon>Caudoviricetes</taxon>
        <taxon>Mufasoctovirus</taxon>
        <taxon>Mufasoctovirus mufasa8</taxon>
    </lineage>
</organism>
<dbReference type="KEGG" id="vg:55814557"/>
<keyword evidence="2" id="KW-1185">Reference proteome</keyword>
<dbReference type="RefSeq" id="YP_009885169.1">
    <property type="nucleotide sequence ID" value="NC_049478.1"/>
</dbReference>
<name>A0A649VMA4_9CAUD</name>
<evidence type="ECO:0000313" key="2">
    <source>
        <dbReference type="Proteomes" id="UP000427282"/>
    </source>
</evidence>
<dbReference type="Proteomes" id="UP000427282">
    <property type="component" value="Segment"/>
</dbReference>